<dbReference type="Gene3D" id="1.10.8.270">
    <property type="entry name" value="putative rabgap domain of human tbc1 domain family member 14 like domains"/>
    <property type="match status" value="1"/>
</dbReference>
<dbReference type="GO" id="GO:0005783">
    <property type="term" value="C:endoplasmic reticulum"/>
    <property type="evidence" value="ECO:0007669"/>
    <property type="project" value="TreeGrafter"/>
</dbReference>
<dbReference type="PANTHER" id="PTHR13399">
    <property type="entry name" value="TRANSLOCON-ASSOCIATED PROTEIN TRAP , GAMMA SUBUNIT"/>
    <property type="match status" value="1"/>
</dbReference>
<keyword evidence="3" id="KW-1185">Reference proteome</keyword>
<dbReference type="InterPro" id="IPR000195">
    <property type="entry name" value="Rab-GAP-TBC_dom"/>
</dbReference>
<gene>
    <name evidence="2" type="ORF">TELCIR_17339</name>
</gene>
<evidence type="ECO:0000313" key="3">
    <source>
        <dbReference type="Proteomes" id="UP000230423"/>
    </source>
</evidence>
<dbReference type="EMBL" id="KZ354127">
    <property type="protein sequence ID" value="PIO61145.1"/>
    <property type="molecule type" value="Genomic_DNA"/>
</dbReference>
<dbReference type="AlphaFoldDB" id="A0A2G9TT94"/>
<accession>A0A2G9TT94</accession>
<evidence type="ECO:0000259" key="1">
    <source>
        <dbReference type="PROSITE" id="PS50086"/>
    </source>
</evidence>
<name>A0A2G9TT94_TELCI</name>
<dbReference type="InterPro" id="IPR035969">
    <property type="entry name" value="Rab-GAP_TBC_sf"/>
</dbReference>
<feature type="domain" description="Rab-GAP TBC" evidence="1">
    <location>
        <begin position="1"/>
        <end position="120"/>
    </location>
</feature>
<organism evidence="2 3">
    <name type="scientific">Teladorsagia circumcincta</name>
    <name type="common">Brown stomach worm</name>
    <name type="synonym">Ostertagia circumcincta</name>
    <dbReference type="NCBI Taxonomy" id="45464"/>
    <lineage>
        <taxon>Eukaryota</taxon>
        <taxon>Metazoa</taxon>
        <taxon>Ecdysozoa</taxon>
        <taxon>Nematoda</taxon>
        <taxon>Chromadorea</taxon>
        <taxon>Rhabditida</taxon>
        <taxon>Rhabditina</taxon>
        <taxon>Rhabditomorpha</taxon>
        <taxon>Strongyloidea</taxon>
        <taxon>Trichostrongylidae</taxon>
        <taxon>Teladorsagia</taxon>
    </lineage>
</organism>
<proteinExistence type="predicted"/>
<dbReference type="Pfam" id="PF00566">
    <property type="entry name" value="RabGAP-TBC"/>
    <property type="match status" value="1"/>
</dbReference>
<reference evidence="2 3" key="1">
    <citation type="submission" date="2015-09" db="EMBL/GenBank/DDBJ databases">
        <title>Draft genome of the parasitic nematode Teladorsagia circumcincta isolate WARC Sus (inbred).</title>
        <authorList>
            <person name="Mitreva M."/>
        </authorList>
    </citation>
    <scope>NUCLEOTIDE SEQUENCE [LARGE SCALE GENOMIC DNA]</scope>
    <source>
        <strain evidence="2 3">S</strain>
    </source>
</reference>
<feature type="non-terminal residue" evidence="2">
    <location>
        <position position="1"/>
    </location>
</feature>
<dbReference type="SUPFAM" id="SSF47923">
    <property type="entry name" value="Ypt/Rab-GAP domain of gyp1p"/>
    <property type="match status" value="1"/>
</dbReference>
<dbReference type="PROSITE" id="PS50086">
    <property type="entry name" value="TBC_RABGAP"/>
    <property type="match status" value="1"/>
</dbReference>
<sequence>DLHRTGWSEFDDEKKLKQVLLAYARFNKAVGYCQGFNVIAALILQVVEYRTDEALKIMIFLIEHVMPEGYFDQSLGALSVDMIVMKDLMLQRLPTTIQHLESLQSSSGGRLLWPTLSVAQ</sequence>
<evidence type="ECO:0000313" key="2">
    <source>
        <dbReference type="EMBL" id="PIO61145.1"/>
    </source>
</evidence>
<dbReference type="OrthoDB" id="289721at2759"/>
<dbReference type="Proteomes" id="UP000230423">
    <property type="component" value="Unassembled WGS sequence"/>
</dbReference>
<dbReference type="PANTHER" id="PTHR13399:SF2">
    <property type="entry name" value="TRANSLOCON-ASSOCIATED PROTEIN SUBUNIT GAMMA"/>
    <property type="match status" value="1"/>
</dbReference>
<protein>
    <recommendedName>
        <fullName evidence="1">Rab-GAP TBC domain-containing protein</fullName>
    </recommendedName>
</protein>